<keyword evidence="24" id="KW-1185">Reference proteome</keyword>
<evidence type="ECO:0000256" key="10">
    <source>
        <dbReference type="ARBA" id="ARBA00022741"/>
    </source>
</evidence>
<dbReference type="Proteomes" id="UP001378960">
    <property type="component" value="Unassembled WGS sequence"/>
</dbReference>
<name>A0AAV5QYX2_PICKL</name>
<keyword evidence="20" id="KW-0175">Coiled coil</keyword>
<comment type="similarity">
    <text evidence="4">Belongs to the ATP-dependent AMP-binding enzyme family.</text>
</comment>
<evidence type="ECO:0000256" key="2">
    <source>
        <dbReference type="ARBA" id="ARBA00004585"/>
    </source>
</evidence>
<keyword evidence="7" id="KW-0436">Ligase</keyword>
<dbReference type="Gene3D" id="3.40.50.12780">
    <property type="entry name" value="N-terminal domain of ligase-like"/>
    <property type="match status" value="1"/>
</dbReference>
<evidence type="ECO:0000256" key="21">
    <source>
        <dbReference type="SAM" id="Phobius"/>
    </source>
</evidence>
<keyword evidence="11" id="KW-0067">ATP-binding</keyword>
<keyword evidence="9 21" id="KW-0812">Transmembrane</keyword>
<evidence type="ECO:0000256" key="5">
    <source>
        <dbReference type="ARBA" id="ARBA00022448"/>
    </source>
</evidence>
<keyword evidence="5" id="KW-0813">Transport</keyword>
<keyword evidence="10" id="KW-0547">Nucleotide-binding</keyword>
<keyword evidence="15" id="KW-0576">Peroxisome</keyword>
<protein>
    <recommendedName>
        <fullName evidence="18">Very long-chain fatty acid transport protein</fullName>
    </recommendedName>
    <alternativeName>
        <fullName evidence="19">Very-long-chain acyl-CoA synthetase</fullName>
    </alternativeName>
</protein>
<evidence type="ECO:0000256" key="6">
    <source>
        <dbReference type="ARBA" id="ARBA00022475"/>
    </source>
</evidence>
<dbReference type="PANTHER" id="PTHR43107:SF15">
    <property type="entry name" value="FATTY ACID TRANSPORT PROTEIN 3, ISOFORM A"/>
    <property type="match status" value="1"/>
</dbReference>
<dbReference type="PROSITE" id="PS00455">
    <property type="entry name" value="AMP_BINDING"/>
    <property type="match status" value="1"/>
</dbReference>
<evidence type="ECO:0000256" key="12">
    <source>
        <dbReference type="ARBA" id="ARBA00022989"/>
    </source>
</evidence>
<evidence type="ECO:0000256" key="8">
    <source>
        <dbReference type="ARBA" id="ARBA00022677"/>
    </source>
</evidence>
<accession>A0AAV5QYX2</accession>
<evidence type="ECO:0000256" key="13">
    <source>
        <dbReference type="ARBA" id="ARBA00023055"/>
    </source>
</evidence>
<evidence type="ECO:0000313" key="23">
    <source>
        <dbReference type="EMBL" id="GMM44138.1"/>
    </source>
</evidence>
<organism evidence="23 24">
    <name type="scientific">Pichia kluyveri</name>
    <name type="common">Yeast</name>
    <dbReference type="NCBI Taxonomy" id="36015"/>
    <lineage>
        <taxon>Eukaryota</taxon>
        <taxon>Fungi</taxon>
        <taxon>Dikarya</taxon>
        <taxon>Ascomycota</taxon>
        <taxon>Saccharomycotina</taxon>
        <taxon>Pichiomycetes</taxon>
        <taxon>Pichiales</taxon>
        <taxon>Pichiaceae</taxon>
        <taxon>Pichia</taxon>
    </lineage>
</organism>
<dbReference type="GO" id="GO:0044539">
    <property type="term" value="P:long-chain fatty acid import into cell"/>
    <property type="evidence" value="ECO:0007669"/>
    <property type="project" value="TreeGrafter"/>
</dbReference>
<evidence type="ECO:0000313" key="24">
    <source>
        <dbReference type="Proteomes" id="UP001378960"/>
    </source>
</evidence>
<comment type="subcellular location">
    <subcellularLocation>
        <location evidence="3">Cell membrane</location>
        <topology evidence="3">Multi-pass membrane protein</topology>
    </subcellularLocation>
    <subcellularLocation>
        <location evidence="1">Lipid droplet</location>
    </subcellularLocation>
    <subcellularLocation>
        <location evidence="2">Peroxisome membrane</location>
        <topology evidence="2">Multi-pass membrane protein</topology>
    </subcellularLocation>
</comment>
<dbReference type="GO" id="GO:0005778">
    <property type="term" value="C:peroxisomal membrane"/>
    <property type="evidence" value="ECO:0007669"/>
    <property type="project" value="UniProtKB-SubCell"/>
</dbReference>
<feature type="domain" description="AMP-dependent synthetase/ligase" evidence="22">
    <location>
        <begin position="106"/>
        <end position="403"/>
    </location>
</feature>
<dbReference type="InterPro" id="IPR042099">
    <property type="entry name" value="ANL_N_sf"/>
</dbReference>
<keyword evidence="13" id="KW-0445">Lipid transport</keyword>
<evidence type="ECO:0000256" key="18">
    <source>
        <dbReference type="ARBA" id="ARBA00068795"/>
    </source>
</evidence>
<evidence type="ECO:0000256" key="19">
    <source>
        <dbReference type="ARBA" id="ARBA00078285"/>
    </source>
</evidence>
<keyword evidence="12 21" id="KW-1133">Transmembrane helix</keyword>
<dbReference type="EMBL" id="BTGB01000001">
    <property type="protein sequence ID" value="GMM44138.1"/>
    <property type="molecule type" value="Genomic_DNA"/>
</dbReference>
<evidence type="ECO:0000256" key="20">
    <source>
        <dbReference type="SAM" id="Coils"/>
    </source>
</evidence>
<keyword evidence="14 21" id="KW-0472">Membrane</keyword>
<dbReference type="AlphaFoldDB" id="A0AAV5QYX2"/>
<feature type="coiled-coil region" evidence="20">
    <location>
        <begin position="212"/>
        <end position="239"/>
    </location>
</feature>
<dbReference type="InterPro" id="IPR000873">
    <property type="entry name" value="AMP-dep_synth/lig_dom"/>
</dbReference>
<feature type="transmembrane region" description="Helical" evidence="21">
    <location>
        <begin position="40"/>
        <end position="59"/>
    </location>
</feature>
<dbReference type="InterPro" id="IPR045851">
    <property type="entry name" value="AMP-bd_C_sf"/>
</dbReference>
<evidence type="ECO:0000256" key="4">
    <source>
        <dbReference type="ARBA" id="ARBA00006432"/>
    </source>
</evidence>
<evidence type="ECO:0000256" key="1">
    <source>
        <dbReference type="ARBA" id="ARBA00004502"/>
    </source>
</evidence>
<evidence type="ECO:0000256" key="17">
    <source>
        <dbReference type="ARBA" id="ARBA00060276"/>
    </source>
</evidence>
<comment type="catalytic activity">
    <reaction evidence="16">
        <text>a very long-chain fatty acid + ATP + CoA = a very long-chain fatty acyl-CoA + AMP + diphosphate</text>
        <dbReference type="Rhea" id="RHEA:54536"/>
        <dbReference type="ChEBI" id="CHEBI:30616"/>
        <dbReference type="ChEBI" id="CHEBI:33019"/>
        <dbReference type="ChEBI" id="CHEBI:57287"/>
        <dbReference type="ChEBI" id="CHEBI:58950"/>
        <dbReference type="ChEBI" id="CHEBI:138261"/>
        <dbReference type="ChEBI" id="CHEBI:456215"/>
    </reaction>
</comment>
<evidence type="ECO:0000256" key="7">
    <source>
        <dbReference type="ARBA" id="ARBA00022598"/>
    </source>
</evidence>
<comment type="caution">
    <text evidence="23">The sequence shown here is derived from an EMBL/GenBank/DDBJ whole genome shotgun (WGS) entry which is preliminary data.</text>
</comment>
<evidence type="ECO:0000259" key="22">
    <source>
        <dbReference type="Pfam" id="PF00501"/>
    </source>
</evidence>
<dbReference type="FunFam" id="3.40.50.12780:FF:000019">
    <property type="entry name" value="Long-chain fatty acid transporter"/>
    <property type="match status" value="1"/>
</dbReference>
<evidence type="ECO:0000256" key="3">
    <source>
        <dbReference type="ARBA" id="ARBA00004651"/>
    </source>
</evidence>
<evidence type="ECO:0000256" key="9">
    <source>
        <dbReference type="ARBA" id="ARBA00022692"/>
    </source>
</evidence>
<dbReference type="Pfam" id="PF00501">
    <property type="entry name" value="AMP-binding"/>
    <property type="match status" value="1"/>
</dbReference>
<keyword evidence="6" id="KW-1003">Cell membrane</keyword>
<comment type="function">
    <text evidence="17">Acyl-CoA synthetase required for both the import of long chain fatty acids (LCFAs) (C14-C18) and the activation very long chain fatty acids (VLCFAs) (C20-C26) by esterification of the fatty acids into metabolically active CoA-thioesters for subsequent degradation or incorporation into phospholipids. The transport and fatty acyl-CoA synthetase activities are genetically separable and are thus independent activities. Esterifies VLCFAs in the peroxisome matrix. The VLCFAs are actively transported into peroxisomes by a PXA1-PXA2 heterodimeric transporter in the peroxisomal membrane.</text>
</comment>
<gene>
    <name evidence="23" type="ORF">DAPK24_007130</name>
</gene>
<dbReference type="GO" id="GO:0009898">
    <property type="term" value="C:cytoplasmic side of plasma membrane"/>
    <property type="evidence" value="ECO:0007669"/>
    <property type="project" value="TreeGrafter"/>
</dbReference>
<dbReference type="GO" id="GO:0005524">
    <property type="term" value="F:ATP binding"/>
    <property type="evidence" value="ECO:0007669"/>
    <property type="project" value="UniProtKB-KW"/>
</dbReference>
<dbReference type="PANTHER" id="PTHR43107">
    <property type="entry name" value="LONG-CHAIN FATTY ACID TRANSPORT PROTEIN"/>
    <property type="match status" value="1"/>
</dbReference>
<dbReference type="GO" id="GO:0004467">
    <property type="term" value="F:long-chain fatty acid-CoA ligase activity"/>
    <property type="evidence" value="ECO:0007669"/>
    <property type="project" value="TreeGrafter"/>
</dbReference>
<evidence type="ECO:0000256" key="15">
    <source>
        <dbReference type="ARBA" id="ARBA00023140"/>
    </source>
</evidence>
<sequence>MLGLVIAPLAIASLFGYIVLKTEPTWFKNFNNKYRIKEDLQLVGVLGSFFHHYVIQSLITKQFSLWYEFELNATNPNVMNTIAIKYPKSIKGKNFKIDGENSFIVENITYKDFYESILRMSYILKNEFGIEKGDVVSLYFMNKPLFLIIWFSLWNLGAIPAFLNYNLTSNPLIHCIKVVKSKIVLIDDECLNNFNKTKQQIENELPNVLLKIINEENMLEKVNNKINEQFREINSIRDLNVKYWDPAVLVFTSGTTGLPKSAVNSWRKIYMATHLFPKAMHFSSISNIYTAMPLYHGTASILGVLPALIVKGTISIGHKFSLSSYWTQIKICKCNTIQYVGEVCRYLVDSSITLNENECYGKIQLAYGNGLRPDIWMKLKERFGIKAIGEFYSSSEAPFATTCYEYNGIGIGAIRNNGYLADKILSLQYKLVKMDPNDETIIYRNPNTGLCEVPGINEKGEMIMRILNPKNIKATFPGYVNDDIATYSKIIRDVFKKGDAWVRSDDLMRIDELGCIYFVDRMGDTYRWKSENVSTTEVENQILEFNKEIKNCVIVGAKVDNHEGRAGYALIQTQNDNKDIENNLNKLNEILKELYETSIKHLPHFARPVFITFQNISFSDSHKISKKIFRDPILPCGKNGLLKVYYLDGSKKTYSPLDDNIYARITNGDIRL</sequence>
<dbReference type="Gene3D" id="3.30.300.30">
    <property type="match status" value="1"/>
</dbReference>
<evidence type="ECO:0000256" key="16">
    <source>
        <dbReference type="ARBA" id="ARBA00051585"/>
    </source>
</evidence>
<reference evidence="23 24" key="1">
    <citation type="journal article" date="2023" name="Elife">
        <title>Identification of key yeast species and microbe-microbe interactions impacting larval growth of Drosophila in the wild.</title>
        <authorList>
            <person name="Mure A."/>
            <person name="Sugiura Y."/>
            <person name="Maeda R."/>
            <person name="Honda K."/>
            <person name="Sakurai N."/>
            <person name="Takahashi Y."/>
            <person name="Watada M."/>
            <person name="Katoh T."/>
            <person name="Gotoh A."/>
            <person name="Gotoh Y."/>
            <person name="Taniguchi I."/>
            <person name="Nakamura K."/>
            <person name="Hayashi T."/>
            <person name="Katayama T."/>
            <person name="Uemura T."/>
            <person name="Hattori Y."/>
        </authorList>
    </citation>
    <scope>NUCLEOTIDE SEQUENCE [LARGE SCALE GENOMIC DNA]</scope>
    <source>
        <strain evidence="23 24">PK-24</strain>
    </source>
</reference>
<feature type="coiled-coil region" evidence="20">
    <location>
        <begin position="570"/>
        <end position="597"/>
    </location>
</feature>
<dbReference type="InterPro" id="IPR020845">
    <property type="entry name" value="AMP-binding_CS"/>
</dbReference>
<dbReference type="GO" id="GO:0005324">
    <property type="term" value="F:long-chain fatty acid transmembrane transporter activity"/>
    <property type="evidence" value="ECO:0007669"/>
    <property type="project" value="TreeGrafter"/>
</dbReference>
<dbReference type="SUPFAM" id="SSF56801">
    <property type="entry name" value="Acetyl-CoA synthetase-like"/>
    <property type="match status" value="1"/>
</dbReference>
<evidence type="ECO:0000256" key="14">
    <source>
        <dbReference type="ARBA" id="ARBA00023136"/>
    </source>
</evidence>
<dbReference type="GO" id="GO:0005811">
    <property type="term" value="C:lipid droplet"/>
    <property type="evidence" value="ECO:0007669"/>
    <property type="project" value="UniProtKB-SubCell"/>
</dbReference>
<feature type="transmembrane region" description="Helical" evidence="21">
    <location>
        <begin position="145"/>
        <end position="165"/>
    </location>
</feature>
<keyword evidence="8" id="KW-0551">Lipid droplet</keyword>
<evidence type="ECO:0000256" key="11">
    <source>
        <dbReference type="ARBA" id="ARBA00022840"/>
    </source>
</evidence>
<proteinExistence type="inferred from homology"/>